<keyword evidence="4" id="KW-1185">Reference proteome</keyword>
<dbReference type="AlphaFoldDB" id="A0A8J2X5I2"/>
<name>A0A8J2X5I2_9STRA</name>
<reference evidence="3" key="1">
    <citation type="submission" date="2021-11" db="EMBL/GenBank/DDBJ databases">
        <authorList>
            <consortium name="Genoscope - CEA"/>
            <person name="William W."/>
        </authorList>
    </citation>
    <scope>NUCLEOTIDE SEQUENCE</scope>
</reference>
<organism evidence="3 4">
    <name type="scientific">Pelagomonas calceolata</name>
    <dbReference type="NCBI Taxonomy" id="35677"/>
    <lineage>
        <taxon>Eukaryota</taxon>
        <taxon>Sar</taxon>
        <taxon>Stramenopiles</taxon>
        <taxon>Ochrophyta</taxon>
        <taxon>Pelagophyceae</taxon>
        <taxon>Pelagomonadales</taxon>
        <taxon>Pelagomonadaceae</taxon>
        <taxon>Pelagomonas</taxon>
    </lineage>
</organism>
<accession>A0A8J2X5I2</accession>
<evidence type="ECO:0000313" key="3">
    <source>
        <dbReference type="EMBL" id="CAH0376076.1"/>
    </source>
</evidence>
<evidence type="ECO:0000313" key="4">
    <source>
        <dbReference type="Proteomes" id="UP000789595"/>
    </source>
</evidence>
<protein>
    <submittedName>
        <fullName evidence="3">Uncharacterized protein</fullName>
    </submittedName>
</protein>
<dbReference type="Proteomes" id="UP000789595">
    <property type="component" value="Unassembled WGS sequence"/>
</dbReference>
<feature type="chain" id="PRO_5035218880" evidence="2">
    <location>
        <begin position="21"/>
        <end position="223"/>
    </location>
</feature>
<evidence type="ECO:0000256" key="2">
    <source>
        <dbReference type="SAM" id="SignalP"/>
    </source>
</evidence>
<gene>
    <name evidence="3" type="ORF">PECAL_5P06310</name>
</gene>
<proteinExistence type="predicted"/>
<dbReference type="EMBL" id="CAKKNE010000005">
    <property type="protein sequence ID" value="CAH0376076.1"/>
    <property type="molecule type" value="Genomic_DNA"/>
</dbReference>
<comment type="caution">
    <text evidence="3">The sequence shown here is derived from an EMBL/GenBank/DDBJ whole genome shotgun (WGS) entry which is preliminary data.</text>
</comment>
<feature type="signal peptide" evidence="2">
    <location>
        <begin position="1"/>
        <end position="20"/>
    </location>
</feature>
<evidence type="ECO:0000256" key="1">
    <source>
        <dbReference type="SAM" id="MobiDB-lite"/>
    </source>
</evidence>
<keyword evidence="2" id="KW-0732">Signal</keyword>
<feature type="region of interest" description="Disordered" evidence="1">
    <location>
        <begin position="204"/>
        <end position="223"/>
    </location>
</feature>
<sequence length="223" mass="24728">MTPRVLIYLLSSAAAWFTSSTDDDLRTWLGDHEPYAAQTEAQARACDATCRASLRQGYRCEGIERPLPPCEFERKPVNADFASLLRATETPKASCAGPHGAVACYTFGGGDYCVLRNAYPPDASSSTCAEGALRGVKLGDKYAEVSKRCAWSVYCEPSSKEAAAILQRRLWGRPKEQMWPKVQLRRGPPPARRMSDEPLYLARRGDCGGSAPNPAHCRRRRWR</sequence>